<dbReference type="PANTHER" id="PTHR35936:SF35">
    <property type="entry name" value="L-CYSTINE-BINDING PROTEIN TCYJ"/>
    <property type="match status" value="1"/>
</dbReference>
<feature type="chain" id="PRO_5045793147" description="Solute-binding protein family 3/N-terminal domain-containing protein" evidence="2">
    <location>
        <begin position="21"/>
        <end position="268"/>
    </location>
</feature>
<feature type="domain" description="Solute-binding protein family 3/N-terminal" evidence="3">
    <location>
        <begin position="30"/>
        <end position="254"/>
    </location>
</feature>
<dbReference type="Proteomes" id="UP001156706">
    <property type="component" value="Unassembled WGS sequence"/>
</dbReference>
<name>A0ABQ5YL55_9NEIS</name>
<feature type="signal peptide" evidence="2">
    <location>
        <begin position="1"/>
        <end position="20"/>
    </location>
</feature>
<evidence type="ECO:0000313" key="5">
    <source>
        <dbReference type="Proteomes" id="UP001156706"/>
    </source>
</evidence>
<evidence type="ECO:0000313" key="4">
    <source>
        <dbReference type="EMBL" id="GLR15311.1"/>
    </source>
</evidence>
<evidence type="ECO:0000256" key="1">
    <source>
        <dbReference type="ARBA" id="ARBA00022729"/>
    </source>
</evidence>
<keyword evidence="5" id="KW-1185">Reference proteome</keyword>
<dbReference type="SUPFAM" id="SSF53850">
    <property type="entry name" value="Periplasmic binding protein-like II"/>
    <property type="match status" value="1"/>
</dbReference>
<evidence type="ECO:0000259" key="3">
    <source>
        <dbReference type="SMART" id="SM00062"/>
    </source>
</evidence>
<dbReference type="Pfam" id="PF00497">
    <property type="entry name" value="SBP_bac_3"/>
    <property type="match status" value="1"/>
</dbReference>
<accession>A0ABQ5YL55</accession>
<dbReference type="EMBL" id="BSOG01000008">
    <property type="protein sequence ID" value="GLR15311.1"/>
    <property type="molecule type" value="Genomic_DNA"/>
</dbReference>
<protein>
    <recommendedName>
        <fullName evidence="3">Solute-binding protein family 3/N-terminal domain-containing protein</fullName>
    </recommendedName>
</protein>
<dbReference type="PANTHER" id="PTHR35936">
    <property type="entry name" value="MEMBRANE-BOUND LYTIC MUREIN TRANSGLYCOSYLASE F"/>
    <property type="match status" value="1"/>
</dbReference>
<dbReference type="Gene3D" id="3.40.190.10">
    <property type="entry name" value="Periplasmic binding protein-like II"/>
    <property type="match status" value="2"/>
</dbReference>
<keyword evidence="1 2" id="KW-0732">Signal</keyword>
<dbReference type="PROSITE" id="PS51257">
    <property type="entry name" value="PROKAR_LIPOPROTEIN"/>
    <property type="match status" value="1"/>
</dbReference>
<evidence type="ECO:0000256" key="2">
    <source>
        <dbReference type="SAM" id="SignalP"/>
    </source>
</evidence>
<dbReference type="SMART" id="SM00062">
    <property type="entry name" value="PBPb"/>
    <property type="match status" value="1"/>
</dbReference>
<dbReference type="InterPro" id="IPR001638">
    <property type="entry name" value="Solute-binding_3/MltF_N"/>
</dbReference>
<sequence length="268" mass="30221">MRPAWLCVLLWLTCSGVGLAACRQDYRVPYITLGYASYTDEQGQPAGYFIDLYRELSHRTGCRFVIVPMPAQRLRATMVVNRIPLFGPAAAPATGEARALRRFVPLTREPMELVVRKDLAVRNVADAMSRPGLVFGTIRGASYGEWVEQNLPRLPVAQREESVDAETVYRKLVAGRIGATFGNAYVYRWHLDRMQEPDSVSVLPLPERHRTVVGMVFNHDGMAPEDLERLLRAVVAIRDDGSFRRMVARYLGDDLARDRLYQGSTSHP</sequence>
<dbReference type="RefSeq" id="WP_284198378.1">
    <property type="nucleotide sequence ID" value="NZ_BSOG01000008.1"/>
</dbReference>
<comment type="caution">
    <text evidence="4">The sequence shown here is derived from an EMBL/GenBank/DDBJ whole genome shotgun (WGS) entry which is preliminary data.</text>
</comment>
<proteinExistence type="predicted"/>
<organism evidence="4 5">
    <name type="scientific">Chitinimonas prasina</name>
    <dbReference type="NCBI Taxonomy" id="1434937"/>
    <lineage>
        <taxon>Bacteria</taxon>
        <taxon>Pseudomonadati</taxon>
        <taxon>Pseudomonadota</taxon>
        <taxon>Betaproteobacteria</taxon>
        <taxon>Neisseriales</taxon>
        <taxon>Chitinibacteraceae</taxon>
        <taxon>Chitinimonas</taxon>
    </lineage>
</organism>
<reference evidence="5" key="1">
    <citation type="journal article" date="2019" name="Int. J. Syst. Evol. Microbiol.">
        <title>The Global Catalogue of Microorganisms (GCM) 10K type strain sequencing project: providing services to taxonomists for standard genome sequencing and annotation.</title>
        <authorList>
            <consortium name="The Broad Institute Genomics Platform"/>
            <consortium name="The Broad Institute Genome Sequencing Center for Infectious Disease"/>
            <person name="Wu L."/>
            <person name="Ma J."/>
        </authorList>
    </citation>
    <scope>NUCLEOTIDE SEQUENCE [LARGE SCALE GENOMIC DNA]</scope>
    <source>
        <strain evidence="5">NBRC 110044</strain>
    </source>
</reference>
<gene>
    <name evidence="4" type="ORF">GCM10007907_41010</name>
</gene>